<evidence type="ECO:0000313" key="5">
    <source>
        <dbReference type="Proteomes" id="UP000050301"/>
    </source>
</evidence>
<dbReference type="Gene3D" id="3.40.47.10">
    <property type="match status" value="1"/>
</dbReference>
<dbReference type="Pfam" id="PF22691">
    <property type="entry name" value="Thiolase_C_1"/>
    <property type="match status" value="1"/>
</dbReference>
<dbReference type="Pfam" id="PF00108">
    <property type="entry name" value="Thiolase_N"/>
    <property type="match status" value="1"/>
</dbReference>
<dbReference type="GO" id="GO:0008299">
    <property type="term" value="P:isoprenoid biosynthetic process"/>
    <property type="evidence" value="ECO:0007669"/>
    <property type="project" value="UniProtKB-KW"/>
</dbReference>
<dbReference type="InParanoid" id="A0A0Q0VKL3"/>
<dbReference type="RefSeq" id="WP_055041126.1">
    <property type="nucleotide sequence ID" value="NZ_LKBH01000278.1"/>
</dbReference>
<feature type="domain" description="Thiolase C-terminal" evidence="3">
    <location>
        <begin position="282"/>
        <end position="417"/>
    </location>
</feature>
<keyword evidence="5" id="KW-1185">Reference proteome</keyword>
<dbReference type="InterPro" id="IPR002155">
    <property type="entry name" value="Thiolase"/>
</dbReference>
<dbReference type="SUPFAM" id="SSF53901">
    <property type="entry name" value="Thiolase-like"/>
    <property type="match status" value="2"/>
</dbReference>
<dbReference type="PANTHER" id="PTHR42870">
    <property type="entry name" value="ACETYL-COA C-ACETYLTRANSFERASE"/>
    <property type="match status" value="1"/>
</dbReference>
<reference evidence="4 5" key="1">
    <citation type="submission" date="2015-09" db="EMBL/GenBank/DDBJ databases">
        <title>Heavy metals and arsenic resistance mechanisms in polyextremophilic archaea of the family Ferroplasmaceae.</title>
        <authorList>
            <person name="Bulaev A.G."/>
            <person name="Kanygina A.V."/>
        </authorList>
    </citation>
    <scope>NUCLEOTIDE SEQUENCE [LARGE SCALE GENOMIC DNA]</scope>
    <source>
        <strain evidence="4 5">BH2</strain>
    </source>
</reference>
<dbReference type="PANTHER" id="PTHR42870:SF6">
    <property type="entry name" value="ACETYL-COA C-ACYLTRANSFERASE"/>
    <property type="match status" value="1"/>
</dbReference>
<comment type="caution">
    <text evidence="4">The sequence shown here is derived from an EMBL/GenBank/DDBJ whole genome shotgun (WGS) entry which is preliminary data.</text>
</comment>
<evidence type="ECO:0000259" key="2">
    <source>
        <dbReference type="Pfam" id="PF00108"/>
    </source>
</evidence>
<dbReference type="InterPro" id="IPR020616">
    <property type="entry name" value="Thiolase_N"/>
</dbReference>
<feature type="domain" description="Thiolase N-terminal" evidence="2">
    <location>
        <begin position="32"/>
        <end position="228"/>
    </location>
</feature>
<evidence type="ECO:0000256" key="1">
    <source>
        <dbReference type="ARBA" id="ARBA00023229"/>
    </source>
</evidence>
<dbReference type="CDD" id="cd00829">
    <property type="entry name" value="SCP-x_thiolase"/>
    <property type="match status" value="1"/>
</dbReference>
<keyword evidence="4" id="KW-0012">Acyltransferase</keyword>
<keyword evidence="4" id="KW-0808">Transferase</keyword>
<protein>
    <submittedName>
        <fullName evidence="4">Acetyl-CoA acetyltransferase</fullName>
        <ecNumber evidence="4">2.3.1.9</ecNumber>
    </submittedName>
</protein>
<dbReference type="EC" id="2.3.1.9" evidence="4"/>
<dbReference type="AlphaFoldDB" id="A0A0Q0VKL3"/>
<organism evidence="4 5">
    <name type="scientific">Acidiplasma cupricumulans</name>
    <dbReference type="NCBI Taxonomy" id="312540"/>
    <lineage>
        <taxon>Archaea</taxon>
        <taxon>Methanobacteriati</taxon>
        <taxon>Thermoplasmatota</taxon>
        <taxon>Thermoplasmata</taxon>
        <taxon>Thermoplasmatales</taxon>
        <taxon>Ferroplasmaceae</taxon>
        <taxon>Acidiplasma</taxon>
    </lineage>
</organism>
<dbReference type="PIRSF" id="PIRSF000429">
    <property type="entry name" value="Ac-CoA_Ac_transf"/>
    <property type="match status" value="1"/>
</dbReference>
<proteinExistence type="predicted"/>
<gene>
    <name evidence="4" type="ORF">AOG55_01650</name>
</gene>
<dbReference type="FunCoup" id="A0A0Q0VKL3">
    <property type="interactions" value="190"/>
</dbReference>
<accession>A0A0Q0VKL3</accession>
<dbReference type="Proteomes" id="UP000050301">
    <property type="component" value="Unassembled WGS sequence"/>
</dbReference>
<dbReference type="InterPro" id="IPR016039">
    <property type="entry name" value="Thiolase-like"/>
</dbReference>
<sequence>MAYKSRNVYMISGGLTKFRKYNYDEDFRLNVKNAVDYALRDIKMDVGDIDGSVSAYFSDHFLGQLIAGAMTNDYIGMSGKPSKRIEGGGATGGLAFQTAYEEIASGNMETCLVYGFENMSHVNTWRGNDLIALGSDSNFDYPLGGFYTAYYALMATRHMHEFGTTERQMALVSVKNHNNALHNPFAQAPMKINVDDVLNSPVVSTPLKMLDICLMSDGAAAAILASEDAAKSFSDKPVLIKSIGASSDTMRLADRTFGDVPLLPNETKNDYKNLKYPGVHSFKAGRLAAKMAYERAGIKNPEKEVDFAELYDAYTSAEIQAYEDMGFCRYGDGGKFIEEGRPNIDGDIPVNMEGGLQASGHAIGATGIMQAVYAFWQLQGNISRHFGNNNLQVKNHNTGIIHSHAGTGAYETVTVMEAV</sequence>
<name>A0A0Q0VKL3_9ARCH</name>
<dbReference type="InterPro" id="IPR055140">
    <property type="entry name" value="Thiolase_C_2"/>
</dbReference>
<dbReference type="NCBIfam" id="NF004982">
    <property type="entry name" value="PRK06365.1"/>
    <property type="match status" value="1"/>
</dbReference>
<keyword evidence="1" id="KW-0414">Isoprene biosynthesis</keyword>
<dbReference type="EMBL" id="LKBH01000278">
    <property type="protein sequence ID" value="KQB34007.1"/>
    <property type="molecule type" value="Genomic_DNA"/>
</dbReference>
<evidence type="ECO:0000313" key="4">
    <source>
        <dbReference type="EMBL" id="KQB34007.1"/>
    </source>
</evidence>
<evidence type="ECO:0000259" key="3">
    <source>
        <dbReference type="Pfam" id="PF22691"/>
    </source>
</evidence>
<dbReference type="GO" id="GO:0003985">
    <property type="term" value="F:acetyl-CoA C-acetyltransferase activity"/>
    <property type="evidence" value="ECO:0007669"/>
    <property type="project" value="UniProtKB-EC"/>
</dbReference>